<gene>
    <name evidence="2" type="ORF">CINCED_3A005126</name>
</gene>
<reference evidence="2 3" key="1">
    <citation type="submission" date="2019-08" db="EMBL/GenBank/DDBJ databases">
        <authorList>
            <person name="Alioto T."/>
            <person name="Alioto T."/>
            <person name="Gomez Garrido J."/>
        </authorList>
    </citation>
    <scope>NUCLEOTIDE SEQUENCE [LARGE SCALE GENOMIC DNA]</scope>
</reference>
<keyword evidence="3" id="KW-1185">Reference proteome</keyword>
<evidence type="ECO:0000313" key="2">
    <source>
        <dbReference type="EMBL" id="VVC44956.1"/>
    </source>
</evidence>
<dbReference type="EMBL" id="CABPRJ010002391">
    <property type="protein sequence ID" value="VVC44956.1"/>
    <property type="molecule type" value="Genomic_DNA"/>
</dbReference>
<name>A0A5E4NQL5_9HEMI</name>
<organism evidence="2 3">
    <name type="scientific">Cinara cedri</name>
    <dbReference type="NCBI Taxonomy" id="506608"/>
    <lineage>
        <taxon>Eukaryota</taxon>
        <taxon>Metazoa</taxon>
        <taxon>Ecdysozoa</taxon>
        <taxon>Arthropoda</taxon>
        <taxon>Hexapoda</taxon>
        <taxon>Insecta</taxon>
        <taxon>Pterygota</taxon>
        <taxon>Neoptera</taxon>
        <taxon>Paraneoptera</taxon>
        <taxon>Hemiptera</taxon>
        <taxon>Sternorrhyncha</taxon>
        <taxon>Aphidomorpha</taxon>
        <taxon>Aphidoidea</taxon>
        <taxon>Aphididae</taxon>
        <taxon>Lachninae</taxon>
        <taxon>Cinara</taxon>
    </lineage>
</organism>
<dbReference type="OrthoDB" id="6596490at2759"/>
<dbReference type="AlphaFoldDB" id="A0A5E4NQL5"/>
<sequence length="168" mass="19431">MSRKDLTLVEKISILDKIKAQPHSLRELEKLIGTSKSVLSRLKNNEKAIREQWEKLKDSNSAPVNRKRKREGKDPEVDKAMNEWFSAVTERGCFNENENYNNILDEIAERSLQNEESDENDDVQPVKITTREAEKCIDQLRLYFMQNGNENAPTTSLDVCADFINKQS</sequence>
<proteinExistence type="predicted"/>
<evidence type="ECO:0000313" key="3">
    <source>
        <dbReference type="Proteomes" id="UP000325440"/>
    </source>
</evidence>
<accession>A0A5E4NQL5</accession>
<protein>
    <submittedName>
        <fullName evidence="2">DNA binding HTH domain, Psq-type</fullName>
    </submittedName>
</protein>
<feature type="region of interest" description="Disordered" evidence="1">
    <location>
        <begin position="57"/>
        <end position="76"/>
    </location>
</feature>
<dbReference type="Proteomes" id="UP000325440">
    <property type="component" value="Unassembled WGS sequence"/>
</dbReference>
<evidence type="ECO:0000256" key="1">
    <source>
        <dbReference type="SAM" id="MobiDB-lite"/>
    </source>
</evidence>